<reference evidence="3" key="1">
    <citation type="submission" date="2016-10" db="EMBL/GenBank/DDBJ databases">
        <authorList>
            <person name="Varghese N."/>
            <person name="Submissions S."/>
        </authorList>
    </citation>
    <scope>NUCLEOTIDE SEQUENCE [LARGE SCALE GENOMIC DNA]</scope>
    <source>
        <strain evidence="3">DSM 45419</strain>
    </source>
</reference>
<dbReference type="InterPro" id="IPR009959">
    <property type="entry name" value="Cyclase_SnoaL-like"/>
</dbReference>
<proteinExistence type="predicted"/>
<dbReference type="InterPro" id="IPR037401">
    <property type="entry name" value="SnoaL-like"/>
</dbReference>
<organism evidence="2 3">
    <name type="scientific">Geodermatophilus siccatus</name>
    <dbReference type="NCBI Taxonomy" id="1137991"/>
    <lineage>
        <taxon>Bacteria</taxon>
        <taxon>Bacillati</taxon>
        <taxon>Actinomycetota</taxon>
        <taxon>Actinomycetes</taxon>
        <taxon>Geodermatophilales</taxon>
        <taxon>Geodermatophilaceae</taxon>
        <taxon>Geodermatophilus</taxon>
    </lineage>
</organism>
<dbReference type="Gene3D" id="3.10.450.50">
    <property type="match status" value="1"/>
</dbReference>
<evidence type="ECO:0000313" key="3">
    <source>
        <dbReference type="Proteomes" id="UP000198680"/>
    </source>
</evidence>
<dbReference type="InterPro" id="IPR032710">
    <property type="entry name" value="NTF2-like_dom_sf"/>
</dbReference>
<feature type="domain" description="SnoaL-like" evidence="1">
    <location>
        <begin position="15"/>
        <end position="127"/>
    </location>
</feature>
<sequence length="156" mass="16631">MSGGGPAAGVAADWARAYLDAWNAHDSAAVTSFWADDGVYQDFALGERIEGAAAVRAFVDAMESGFSTDYRFEPGPVVGDGEGYALEWVMIGTNDRADPEHGLPATGRSYRVPGVSVGRVRDGRIVENRDYWNLADYLQQVGLLPSPEDDAVTTGG</sequence>
<protein>
    <recommendedName>
        <fullName evidence="1">SnoaL-like domain-containing protein</fullName>
    </recommendedName>
</protein>
<dbReference type="Pfam" id="PF12680">
    <property type="entry name" value="SnoaL_2"/>
    <property type="match status" value="1"/>
</dbReference>
<keyword evidence="3" id="KW-1185">Reference proteome</keyword>
<dbReference type="Proteomes" id="UP000198680">
    <property type="component" value="Unassembled WGS sequence"/>
</dbReference>
<dbReference type="EMBL" id="FNHE01000008">
    <property type="protein sequence ID" value="SDM70830.1"/>
    <property type="molecule type" value="Genomic_DNA"/>
</dbReference>
<evidence type="ECO:0000259" key="1">
    <source>
        <dbReference type="Pfam" id="PF12680"/>
    </source>
</evidence>
<dbReference type="PANTHER" id="PTHR38436">
    <property type="entry name" value="POLYKETIDE CYCLASE SNOAL-LIKE DOMAIN"/>
    <property type="match status" value="1"/>
</dbReference>
<dbReference type="GO" id="GO:0030638">
    <property type="term" value="P:polyketide metabolic process"/>
    <property type="evidence" value="ECO:0007669"/>
    <property type="project" value="InterPro"/>
</dbReference>
<gene>
    <name evidence="2" type="ORF">SAMN05660642_03113</name>
</gene>
<dbReference type="PANTHER" id="PTHR38436:SF1">
    <property type="entry name" value="ESTER CYCLASE"/>
    <property type="match status" value="1"/>
</dbReference>
<evidence type="ECO:0000313" key="2">
    <source>
        <dbReference type="EMBL" id="SDM70830.1"/>
    </source>
</evidence>
<name>A0A1G9VFF5_9ACTN</name>
<dbReference type="STRING" id="1137991.SAMN05660642_03113"/>
<dbReference type="SUPFAM" id="SSF54427">
    <property type="entry name" value="NTF2-like"/>
    <property type="match status" value="1"/>
</dbReference>
<dbReference type="AlphaFoldDB" id="A0A1G9VFF5"/>
<accession>A0A1G9VFF5</accession>
<dbReference type="RefSeq" id="WP_245700458.1">
    <property type="nucleotide sequence ID" value="NZ_FNHE01000008.1"/>
</dbReference>